<evidence type="ECO:0000313" key="3">
    <source>
        <dbReference type="Proteomes" id="UP000315842"/>
    </source>
</evidence>
<reference evidence="2 3" key="1">
    <citation type="submission" date="2019-06" db="EMBL/GenBank/DDBJ databases">
        <title>Whole genome shotgun sequence of Cellulomonas uda NBRC 3747.</title>
        <authorList>
            <person name="Hosoyama A."/>
            <person name="Uohara A."/>
            <person name="Ohji S."/>
            <person name="Ichikawa N."/>
        </authorList>
    </citation>
    <scope>NUCLEOTIDE SEQUENCE [LARGE SCALE GENOMIC DNA]</scope>
    <source>
        <strain evidence="2 3">NBRC 3747</strain>
    </source>
</reference>
<evidence type="ECO:0000313" key="2">
    <source>
        <dbReference type="EMBL" id="GEA79892.1"/>
    </source>
</evidence>
<organism evidence="2 3">
    <name type="scientific">Cellulomonas uda</name>
    <dbReference type="NCBI Taxonomy" id="1714"/>
    <lineage>
        <taxon>Bacteria</taxon>
        <taxon>Bacillati</taxon>
        <taxon>Actinomycetota</taxon>
        <taxon>Actinomycetes</taxon>
        <taxon>Micrococcales</taxon>
        <taxon>Cellulomonadaceae</taxon>
        <taxon>Cellulomonas</taxon>
    </lineage>
</organism>
<keyword evidence="3" id="KW-1185">Reference proteome</keyword>
<dbReference type="AlphaFoldDB" id="A0A4Y3K7G3"/>
<keyword evidence="1" id="KW-0472">Membrane</keyword>
<dbReference type="Proteomes" id="UP000315842">
    <property type="component" value="Unassembled WGS sequence"/>
</dbReference>
<feature type="transmembrane region" description="Helical" evidence="1">
    <location>
        <begin position="96"/>
        <end position="125"/>
    </location>
</feature>
<accession>A0A4Y3K7G3</accession>
<proteinExistence type="predicted"/>
<keyword evidence="1" id="KW-1133">Transmembrane helix</keyword>
<sequence length="144" mass="14864">MTSTGGPDARRAGALPPGVAGPLSVVAFVCELGLLVLAGVTGWRLGQRIDVPAQDALAAVLAVLHVAVVVIVWARWNAPRSPSRLPWPWRYLTQLAPFVAVALLAGLVGLGWWGAVLTVLAAVAFGFSRGGQDAATTRGAAPRP</sequence>
<dbReference type="Pfam" id="PF10823">
    <property type="entry name" value="DUF2568"/>
    <property type="match status" value="1"/>
</dbReference>
<comment type="caution">
    <text evidence="2">The sequence shown here is derived from an EMBL/GenBank/DDBJ whole genome shotgun (WGS) entry which is preliminary data.</text>
</comment>
<feature type="transmembrane region" description="Helical" evidence="1">
    <location>
        <begin position="57"/>
        <end position="76"/>
    </location>
</feature>
<keyword evidence="1" id="KW-0812">Transmembrane</keyword>
<protein>
    <submittedName>
        <fullName evidence="2">Uncharacterized protein</fullName>
    </submittedName>
</protein>
<dbReference type="InterPro" id="IPR021214">
    <property type="entry name" value="DUF2568"/>
</dbReference>
<name>A0A4Y3K7G3_CELUD</name>
<evidence type="ECO:0000256" key="1">
    <source>
        <dbReference type="SAM" id="Phobius"/>
    </source>
</evidence>
<feature type="transmembrane region" description="Helical" evidence="1">
    <location>
        <begin position="20"/>
        <end position="45"/>
    </location>
</feature>
<dbReference type="RefSeq" id="WP_141318170.1">
    <property type="nucleotide sequence ID" value="NZ_BJLP01000003.1"/>
</dbReference>
<dbReference type="EMBL" id="BJLP01000003">
    <property type="protein sequence ID" value="GEA79892.1"/>
    <property type="molecule type" value="Genomic_DNA"/>
</dbReference>
<gene>
    <name evidence="2" type="ORF">CUD01_03360</name>
</gene>